<gene>
    <name evidence="4" type="primary">KNL1</name>
    <name evidence="4" type="ORF">AOXY_G20719</name>
</gene>
<keyword evidence="5" id="KW-1185">Reference proteome</keyword>
<dbReference type="PANTHER" id="PTHR16520:SF3">
    <property type="entry name" value="KINETOCHORE SCAFFOLD 1"/>
    <property type="match status" value="1"/>
</dbReference>
<dbReference type="Proteomes" id="UP001230051">
    <property type="component" value="Unassembled WGS sequence"/>
</dbReference>
<evidence type="ECO:0000256" key="1">
    <source>
        <dbReference type="SAM" id="Coils"/>
    </source>
</evidence>
<feature type="compositionally biased region" description="Basic and acidic residues" evidence="2">
    <location>
        <begin position="1807"/>
        <end position="1828"/>
    </location>
</feature>
<accession>A0AAD8D157</accession>
<feature type="compositionally biased region" description="Polar residues" evidence="2">
    <location>
        <begin position="1829"/>
        <end position="1847"/>
    </location>
</feature>
<dbReference type="Pfam" id="PF19221">
    <property type="entry name" value="MELT"/>
    <property type="match status" value="19"/>
</dbReference>
<keyword evidence="1" id="KW-0175">Coiled coil</keyword>
<organism evidence="4 5">
    <name type="scientific">Acipenser oxyrinchus oxyrinchus</name>
    <dbReference type="NCBI Taxonomy" id="40147"/>
    <lineage>
        <taxon>Eukaryota</taxon>
        <taxon>Metazoa</taxon>
        <taxon>Chordata</taxon>
        <taxon>Craniata</taxon>
        <taxon>Vertebrata</taxon>
        <taxon>Euteleostomi</taxon>
        <taxon>Actinopterygii</taxon>
        <taxon>Chondrostei</taxon>
        <taxon>Acipenseriformes</taxon>
        <taxon>Acipenseridae</taxon>
        <taxon>Acipenser</taxon>
    </lineage>
</organism>
<reference evidence="4" key="1">
    <citation type="submission" date="2022-02" db="EMBL/GenBank/DDBJ databases">
        <title>Atlantic sturgeon de novo genome assembly.</title>
        <authorList>
            <person name="Stock M."/>
            <person name="Klopp C."/>
            <person name="Guiguen Y."/>
            <person name="Cabau C."/>
            <person name="Parinello H."/>
            <person name="Santidrian Yebra-Pimentel E."/>
            <person name="Kuhl H."/>
            <person name="Dirks R.P."/>
            <person name="Guessner J."/>
            <person name="Wuertz S."/>
            <person name="Du K."/>
            <person name="Schartl M."/>
        </authorList>
    </citation>
    <scope>NUCLEOTIDE SEQUENCE</scope>
    <source>
        <strain evidence="4">STURGEONOMICS-FGT-2020</strain>
        <tissue evidence="4">Whole blood</tissue>
    </source>
</reference>
<comment type="caution">
    <text evidence="4">The sequence shown here is derived from an EMBL/GenBank/DDBJ whole genome shotgun (WGS) entry which is preliminary data.</text>
</comment>
<evidence type="ECO:0000313" key="4">
    <source>
        <dbReference type="EMBL" id="KAK1160496.1"/>
    </source>
</evidence>
<evidence type="ECO:0000313" key="5">
    <source>
        <dbReference type="Proteomes" id="UP001230051"/>
    </source>
</evidence>
<dbReference type="InterPro" id="IPR043651">
    <property type="entry name" value="KNL1_MELT_rpt"/>
</dbReference>
<dbReference type="GO" id="GO:0005634">
    <property type="term" value="C:nucleus"/>
    <property type="evidence" value="ECO:0007669"/>
    <property type="project" value="TreeGrafter"/>
</dbReference>
<feature type="compositionally biased region" description="Polar residues" evidence="2">
    <location>
        <begin position="1"/>
        <end position="14"/>
    </location>
</feature>
<dbReference type="PANTHER" id="PTHR16520">
    <property type="entry name" value="KINETOCHORE SCAFFOLD 1"/>
    <property type="match status" value="1"/>
</dbReference>
<feature type="region of interest" description="Disordered" evidence="2">
    <location>
        <begin position="1524"/>
        <end position="1543"/>
    </location>
</feature>
<feature type="region of interest" description="Disordered" evidence="2">
    <location>
        <begin position="1"/>
        <end position="23"/>
    </location>
</feature>
<dbReference type="CDD" id="cd22817">
    <property type="entry name" value="DRWD-N_Knl1"/>
    <property type="match status" value="1"/>
</dbReference>
<dbReference type="EMBL" id="JAGXEW010000020">
    <property type="protein sequence ID" value="KAK1160496.1"/>
    <property type="molecule type" value="Genomic_DNA"/>
</dbReference>
<dbReference type="GO" id="GO:0051301">
    <property type="term" value="P:cell division"/>
    <property type="evidence" value="ECO:0007669"/>
    <property type="project" value="InterPro"/>
</dbReference>
<sequence length="2376" mass="266091">MEDPGSVQNENGQTELKPKRRISSILKAPRSPLTSIGLINDRVKECPTKPVEKKQRKSRRVSFAETTGVKVFEKDATEITHLNNAAKEVEGEQQKMDAVQDVKRQISGMETLLHAPIQVSQQQFGENYNEQVNIERTTGDRTIVISGEDNEDMDMTYSHTILINENPASNENPSSSKTGEVDFKDFLSRLNAGKQLNKHIQITKNQNVHRQTSDMEAFICDSNPVTLQKFEKNGNDQFNLQRTMGDKTIVFSSDNNEDMNVTRSHTVLIDENYDKRKSRASTSVKLDFKMLISGVKTSEEDNLSGRRQARTPYSSSEDQALSGIALAENKSQFTGFLSSINPNGQSASVNLNGPIDNLPVIQPNPPSLKAGKVDFKGFLSRLNAGKSTTAKENSFAASTEMFSFDSDKPWVNNANSSLPTNTDSLGVNFFPEKRNVLFEEPDMEITKSHTAGIDDNFVRQLTGQQEDFTGNQRPCSLQPSMSLFPTDQELKRSSTVSKKSVNRALSESLPGSSFLFPKDQTIVFAGDDNMDMTRSHTVAIDSQRLQHNMTGQRVFGTGREIRCESGKSLKTSSTVENRTERSELGLNLSKSITTHYSQPDEQDDMEMTKSQTGAIDYKDIEAINQQMESTRTSRKSVSGLCSIPGDKTVVFRDEQDDMEMTRSQTVAIDYKDVEAVSNPITWTSRSVGAPVMSLPTDKTVVFSEELDDMDMTKSHTVAIESRSLLQTSNGGKMDCKNMEAVNPLMGIPRKPQKSVSSLFSLPADKTVMFTEEQDDMDMTKSLTVAIDYKTIEAVNPLKEFTRKSSRSVAGLTFPVVKTVVFTEEHDDMDMTKSHTVAIDSKRFMQASGVFSESKSLSKSGQNSALVCDDQDDMEMTRSQTVAIDYKNIEAVNVPAVIPSKRGTPGTIPIDKTVVFSEELDDMDMTKCHTVAIDSTSLLQTSTGGKMDCKNMEAVNPLMEICRKPRKSVGGLFSLPADKTVMFAEEQDDMEMTRSQTVAIDYKDVEAVSNPITWTSRSVGAPVMSLPTDKTVVFSEELDDMDMTKCHTVAIDSRGILQTSNGGKMDYKNIEAVNPQMGVSRKTKKGLFFLPADKTVMFAEEHDDMDMTKSHTAAIDSRGLSESSSKEKIDCKNLETVNPLFGMRKSRKSVPGICSLPADRTVMFAEENDNMDMTKSHTVAIDSKSILQASNKETTVLESTLSLCKSDLSAVLLPDEQEDMEITRSKTVAIDYKNIDLNCELVMGISRKSDGLASHPSDKTVVFSGEENDMEITKSHTVAIDGSSFEASAKQNLIMPNKPGRASSLQINWISQNKKTEDEMEMTRSHTVCIDDQLPMETRGIYRVASSSDSRTVVFSSEQDDMDITRSNTVAIDSKDLQTTKNVRESVLTAPNEQSVFSGGENMSANRGIGGSNDNSAHLNNKKIYFDPEKQEAEVVDSKDKIDAAHVGNQTAKLKRKSVSFRFPEHELDSEKEVKIISTDPTTEFNCLNTIALENTESFRCQTLNKELTETVHVDKASENLNMGNEEEHAPHQPPMVESDGNKSIQKTSSCEESIFTGEEPLLVATKARRRSLADIHSKLKSIRKIYEECPEKEMSSHTAPLPLQVIELKPENTDRKNEDALSNKSCRNENKSFACKTKLMEEAPEEPGDQPLESSFVLGDQTRNVTTPVSFSKETPQTKQVSLGVFRPKLPNKKRPHSSEGFLDDSNLTKLTGYHLFGKHLTKTAGLGALEDASRPESTFSFVENLHEEILPEFNDEMDSAESLNSEFPTSCYDETKPMEELQKKGNAEESFFVCPEPVGTRGQKRPLPEDSREDKMLIESTEKRRSQDGVSSNREQVTKYTSQWDSNGEGITAENPPSMLAKTLDSTNSSSNTLNFTKCDSTFGDLSEQRYSQMETQFLDGDRYEHNLREKCLDGSITVKEFLQVLGVNILIQRPRQSQLPPKFASDAAPTPEDWLNEMYIYRPQLKVYEEDCQALYETIEKLKKRNCDQEKSLRSLNEPLWKMVKTYSEGQLRSLGSMLNERKSDFRRKSKMLSHERKVGLYSKLLQSAQSEQKKLEDKITMTDKLLSDLDECMSSLEAEATNMDLFEVEEDDNSISELELAVKAMEEEFEHLKTQEANIERQVSLNLYSEQKNMKSKLCKLQEKKRQLEMSIQELSSLAEWTLSEWLDDRAVFTFLNGSLELELIFGEPVDGVQFNGKPCKKILDIKVYTLLDDEAAQSSSLVAHKLITQFFESKGSLCQKYTTQQDLQKLLLDISLGVCRCRLLGEELHYLQKNGPAKFEILEMVILNTDIKIIFSSFKAFAKFEITLSLTPLYPASRLHLSSFNNYIGNTSCDQVEQIISTVKPANSYLTRIVEKIHQNLLTKEHPWNTMC</sequence>
<dbReference type="CDD" id="cd21853">
    <property type="entry name" value="KNL1_NTD"/>
    <property type="match status" value="1"/>
</dbReference>
<dbReference type="GO" id="GO:0034501">
    <property type="term" value="P:protein localization to kinetochore"/>
    <property type="evidence" value="ECO:0007669"/>
    <property type="project" value="InterPro"/>
</dbReference>
<dbReference type="GO" id="GO:0008608">
    <property type="term" value="P:attachment of spindle microtubules to kinetochore"/>
    <property type="evidence" value="ECO:0007669"/>
    <property type="project" value="InterPro"/>
</dbReference>
<feature type="region of interest" description="Disordered" evidence="2">
    <location>
        <begin position="1796"/>
        <end position="1868"/>
    </location>
</feature>
<dbReference type="InterPro" id="IPR040850">
    <property type="entry name" value="Knl1_RWD_C"/>
</dbReference>
<evidence type="ECO:0000256" key="2">
    <source>
        <dbReference type="SAM" id="MobiDB-lite"/>
    </source>
</evidence>
<dbReference type="Pfam" id="PF18210">
    <property type="entry name" value="Knl1_RWD_C"/>
    <property type="match status" value="1"/>
</dbReference>
<feature type="domain" description="Knl1 C-terminal RWD" evidence="3">
    <location>
        <begin position="2100"/>
        <end position="2269"/>
    </location>
</feature>
<evidence type="ECO:0000259" key="3">
    <source>
        <dbReference type="Pfam" id="PF18210"/>
    </source>
</evidence>
<name>A0AAD8D157_ACIOX</name>
<proteinExistence type="predicted"/>
<dbReference type="InterPro" id="IPR037388">
    <property type="entry name" value="Blinkin"/>
</dbReference>
<protein>
    <submittedName>
        <fullName evidence="4">Kinetochore scaffold 1-like</fullName>
    </submittedName>
</protein>
<feature type="coiled-coil region" evidence="1">
    <location>
        <begin position="2091"/>
        <end position="2125"/>
    </location>
</feature>